<dbReference type="SUPFAM" id="SSF100920">
    <property type="entry name" value="Heat shock protein 70kD (HSP70), peptide-binding domain"/>
    <property type="match status" value="1"/>
</dbReference>
<evidence type="ECO:0000256" key="3">
    <source>
        <dbReference type="ARBA" id="ARBA00007594"/>
    </source>
</evidence>
<feature type="region of interest" description="Disordered" evidence="11">
    <location>
        <begin position="978"/>
        <end position="1015"/>
    </location>
</feature>
<dbReference type="InterPro" id="IPR029047">
    <property type="entry name" value="HSP70_peptide-bd_sf"/>
</dbReference>
<dbReference type="Proteomes" id="UP001214603">
    <property type="component" value="Chromosome 1"/>
</dbReference>
<dbReference type="Gene3D" id="1.10.15.30">
    <property type="match status" value="1"/>
</dbReference>
<dbReference type="InterPro" id="IPR016082">
    <property type="entry name" value="Ribosomal_uL30_ferredoxin-like"/>
</dbReference>
<evidence type="ECO:0000259" key="13">
    <source>
        <dbReference type="Pfam" id="PF08079"/>
    </source>
</evidence>
<keyword evidence="7" id="KW-0689">Ribosomal protein</keyword>
<organism evidence="14 15">
    <name type="scientific">Malassezia obtusa</name>
    <dbReference type="NCBI Taxonomy" id="76774"/>
    <lineage>
        <taxon>Eukaryota</taxon>
        <taxon>Fungi</taxon>
        <taxon>Dikarya</taxon>
        <taxon>Basidiomycota</taxon>
        <taxon>Ustilaginomycotina</taxon>
        <taxon>Malasseziomycetes</taxon>
        <taxon>Malasseziales</taxon>
        <taxon>Malasseziaceae</taxon>
        <taxon>Malassezia</taxon>
    </lineage>
</organism>
<dbReference type="InterPro" id="IPR012988">
    <property type="entry name" value="Ribosomal_uL30_N_euk"/>
</dbReference>
<dbReference type="InterPro" id="IPR029048">
    <property type="entry name" value="HSP70_C_sf"/>
</dbReference>
<dbReference type="GO" id="GO:0030684">
    <property type="term" value="C:preribosome"/>
    <property type="evidence" value="ECO:0007669"/>
    <property type="project" value="UniProtKB-ARBA"/>
</dbReference>
<dbReference type="EMBL" id="CP119934">
    <property type="protein sequence ID" value="WFD01896.1"/>
    <property type="molecule type" value="Genomic_DNA"/>
</dbReference>
<reference evidence="14" key="1">
    <citation type="submission" date="2023-03" db="EMBL/GenBank/DDBJ databases">
        <title>Mating type loci evolution in Malassezia.</title>
        <authorList>
            <person name="Coelho M.A."/>
        </authorList>
    </citation>
    <scope>NUCLEOTIDE SEQUENCE</scope>
    <source>
        <strain evidence="14">CBS 7876</strain>
    </source>
</reference>
<dbReference type="InterPro" id="IPR013126">
    <property type="entry name" value="Hsp_70_fam"/>
</dbReference>
<protein>
    <submittedName>
        <fullName evidence="14">Adenyl-nucleotide exchange factor sse1</fullName>
    </submittedName>
</protein>
<dbReference type="FunFam" id="3.90.640.10:FF:000004">
    <property type="entry name" value="Heat shock 70 kDa protein 4"/>
    <property type="match status" value="1"/>
</dbReference>
<dbReference type="Gene3D" id="3.30.420.40">
    <property type="match status" value="2"/>
</dbReference>
<dbReference type="Gene3D" id="3.30.30.30">
    <property type="match status" value="1"/>
</dbReference>
<comment type="subcellular location">
    <subcellularLocation>
        <location evidence="1">Cytoplasm</location>
    </subcellularLocation>
</comment>
<keyword evidence="8" id="KW-0346">Stress response</keyword>
<dbReference type="GO" id="GO:0005840">
    <property type="term" value="C:ribosome"/>
    <property type="evidence" value="ECO:0007669"/>
    <property type="project" value="UniProtKB-KW"/>
</dbReference>
<dbReference type="InterPro" id="IPR018181">
    <property type="entry name" value="Heat_shock_70_CS"/>
</dbReference>
<dbReference type="InterPro" id="IPR035808">
    <property type="entry name" value="Ribosomal_uL30_euk_arc"/>
</dbReference>
<dbReference type="Pfam" id="PF08079">
    <property type="entry name" value="Ribosomal_L30_N"/>
    <property type="match status" value="1"/>
</dbReference>
<dbReference type="InterPro" id="IPR043129">
    <property type="entry name" value="ATPase_NBD"/>
</dbReference>
<evidence type="ECO:0000313" key="15">
    <source>
        <dbReference type="Proteomes" id="UP001214603"/>
    </source>
</evidence>
<dbReference type="FunFam" id="3.30.30.30:FF:000002">
    <property type="entry name" value="Heat shock 70 kDa protein 4"/>
    <property type="match status" value="1"/>
</dbReference>
<dbReference type="SUPFAM" id="SSF55129">
    <property type="entry name" value="Ribosomal protein L30p/L7e"/>
    <property type="match status" value="1"/>
</dbReference>
<dbReference type="Gene3D" id="3.90.640.10">
    <property type="entry name" value="Actin, Chain A, domain 4"/>
    <property type="match status" value="1"/>
</dbReference>
<dbReference type="InterPro" id="IPR036919">
    <property type="entry name" value="Ribo_uL30_ferredoxin-like_sf"/>
</dbReference>
<dbReference type="GO" id="GO:0005634">
    <property type="term" value="C:nucleus"/>
    <property type="evidence" value="ECO:0007669"/>
    <property type="project" value="TreeGrafter"/>
</dbReference>
<evidence type="ECO:0000256" key="8">
    <source>
        <dbReference type="ARBA" id="ARBA00023016"/>
    </source>
</evidence>
<keyword evidence="10" id="KW-0175">Coiled coil</keyword>
<dbReference type="FunFam" id="1.10.15.30:FF:000001">
    <property type="entry name" value="60S ribosomal protein L7"/>
    <property type="match status" value="1"/>
</dbReference>
<feature type="domain" description="Large ribosomal subunit protein uL30 N-terminal eukaryotes" evidence="13">
    <location>
        <begin position="18"/>
        <end position="89"/>
    </location>
</feature>
<comment type="similarity">
    <text evidence="2">Belongs to the heat shock protein 70 family.</text>
</comment>
<dbReference type="GO" id="GO:0140662">
    <property type="term" value="F:ATP-dependent protein folding chaperone"/>
    <property type="evidence" value="ECO:0007669"/>
    <property type="project" value="InterPro"/>
</dbReference>
<dbReference type="Gene3D" id="2.60.34.10">
    <property type="entry name" value="Substrate Binding Domain Of DNAk, Chain A, domain 1"/>
    <property type="match status" value="1"/>
</dbReference>
<dbReference type="Pfam" id="PF00012">
    <property type="entry name" value="HSP70"/>
    <property type="match status" value="1"/>
</dbReference>
<evidence type="ECO:0000256" key="1">
    <source>
        <dbReference type="ARBA" id="ARBA00004496"/>
    </source>
</evidence>
<dbReference type="InterPro" id="IPR018038">
    <property type="entry name" value="Ribosomal_uL30_CS"/>
</dbReference>
<dbReference type="SUPFAM" id="SSF53067">
    <property type="entry name" value="Actin-like ATPase domain"/>
    <property type="match status" value="2"/>
</dbReference>
<dbReference type="PRINTS" id="PR00301">
    <property type="entry name" value="HEATSHOCK70"/>
</dbReference>
<keyword evidence="9" id="KW-0687">Ribonucleoprotein</keyword>
<dbReference type="GO" id="GO:0005829">
    <property type="term" value="C:cytosol"/>
    <property type="evidence" value="ECO:0007669"/>
    <property type="project" value="TreeGrafter"/>
</dbReference>
<dbReference type="GO" id="GO:0005524">
    <property type="term" value="F:ATP binding"/>
    <property type="evidence" value="ECO:0007669"/>
    <property type="project" value="UniProtKB-KW"/>
</dbReference>
<evidence type="ECO:0000313" key="14">
    <source>
        <dbReference type="EMBL" id="WFD01896.1"/>
    </source>
</evidence>
<accession>A0AAF0IVD0</accession>
<dbReference type="FunFam" id="3.30.1390.20:FF:000003">
    <property type="entry name" value="60S ribosomal protein L7"/>
    <property type="match status" value="1"/>
</dbReference>
<evidence type="ECO:0000256" key="10">
    <source>
        <dbReference type="SAM" id="Coils"/>
    </source>
</evidence>
<dbReference type="Gene3D" id="3.30.1390.20">
    <property type="entry name" value="Ribosomal protein L30, ferredoxin-like fold domain"/>
    <property type="match status" value="1"/>
</dbReference>
<dbReference type="Gene3D" id="1.20.1270.10">
    <property type="match status" value="1"/>
</dbReference>
<dbReference type="Pfam" id="PF00327">
    <property type="entry name" value="Ribosomal_L30"/>
    <property type="match status" value="1"/>
</dbReference>
<evidence type="ECO:0000259" key="12">
    <source>
        <dbReference type="Pfam" id="PF00327"/>
    </source>
</evidence>
<sequence>MSAALVKTSVPSSKDVLVPETLLKKRKTDSKLREENQAKALELRKARKQKRSVIFKRAEQYVKEYKALEREQIRLRRLAKSQGNFYVPAQPRVAFVVRLRGISNIPPKPRKIMQLLRLIQINNGVFLKLTNATQQMLQVITPYVAWGEPNLKTIRELIYKRGFAKINRQRIPITDNSIIEEHLGKYGIISVEDLVHEIATAGPNFKVANTFLWPFQLSSPNGGFKKRKFIHYVEGGEAGDHEADINRLADAQAIGVARARGVDIVTNEVSNRSTPSLVSFLEKARAIGEGAATAQTSNFKNTVGSLKRLIGRTFDDEGIQNLEKQFIYAELVDANGEVGVKVNYGGEPHVFSATQLLAMYLAKLRDTTQNELGGQAVSDVVLSVPIWFTDSQRRAMLASAEIANLNPLRVMNELTAAALGYGITKTDLPEPENPRNVIFVDIGHSNYQVSVVAFSKGQLTVLGAAANPNFGGRNFDRALVEHFAEEFKGKYKIDVFSSPKAVFRLAAGCERLKKVLSANTLAQLNVESLMNDVDASSQLKRDEFEELIKPFLEQVEAPLNEALEQSGLSKEEIFSVELIGGSTRVPAIKERITNWFGKGLSTTLNADEAVVRGDTLACATLSPVFRVREFSVHDISPYPIKVSWAPAPDVPDEENELVVFSKNNPVPSTKILTFYRKEPFALDAAYADPARLPVGFKPELGKVGIENVAPNAQGDHSIVKVKARLNLHGVLNVESAYTVDEIEKEEEVPVEGAQQVEGEPPKTEKRMVKKLQRKDDLPVASQISHLTADQIAELKEKEGQMHAADKLVADTEDRRNALEEFIYDQRSRLSERYAAFVQSEEKEKYLAELSQNEDWLYTEEGEDASKSAYTSRLEALEKMGAPIHNRWRQNDERPKAASQLREVLNKYASIFEQEPEKYDHLSDDDKTKVIEKVANVSKWLDDWMYKQSELPKNVDPKLTVEDIGKNKDEVIYVVTPILAKPKPRATQEAPKPEANADAQPNQEEANKQQGDMDVD</sequence>
<dbReference type="FunFam" id="2.60.34.10:FF:000011">
    <property type="entry name" value="Heat shock protein hsp88"/>
    <property type="match status" value="1"/>
</dbReference>
<dbReference type="InterPro" id="IPR005998">
    <property type="entry name" value="Ribosomal_uL30_euk"/>
</dbReference>
<dbReference type="AlphaFoldDB" id="A0AAF0IVD0"/>
<gene>
    <name evidence="14" type="primary">SSE1</name>
    <name evidence="14" type="ORF">MOBT1_000576</name>
</gene>
<evidence type="ECO:0000256" key="5">
    <source>
        <dbReference type="ARBA" id="ARBA00022741"/>
    </source>
</evidence>
<dbReference type="NCBIfam" id="TIGR01310">
    <property type="entry name" value="uL30_euk"/>
    <property type="match status" value="1"/>
</dbReference>
<name>A0AAF0IVD0_9BASI</name>
<evidence type="ECO:0000256" key="2">
    <source>
        <dbReference type="ARBA" id="ARBA00007381"/>
    </source>
</evidence>
<dbReference type="FunFam" id="1.20.1270.10:FF:000002">
    <property type="entry name" value="Heat shock 70 kDa protein 4"/>
    <property type="match status" value="1"/>
</dbReference>
<dbReference type="GO" id="GO:0003723">
    <property type="term" value="F:RNA binding"/>
    <property type="evidence" value="ECO:0007669"/>
    <property type="project" value="InterPro"/>
</dbReference>
<evidence type="ECO:0000256" key="11">
    <source>
        <dbReference type="SAM" id="MobiDB-lite"/>
    </source>
</evidence>
<evidence type="ECO:0000256" key="9">
    <source>
        <dbReference type="ARBA" id="ARBA00023274"/>
    </source>
</evidence>
<dbReference type="PROSITE" id="PS00634">
    <property type="entry name" value="RIBOSOMAL_L30"/>
    <property type="match status" value="1"/>
</dbReference>
<dbReference type="PANTHER" id="PTHR45639:SF4">
    <property type="entry name" value="HSC70CB, ISOFORM G"/>
    <property type="match status" value="1"/>
</dbReference>
<keyword evidence="6" id="KW-0067">ATP-binding</keyword>
<dbReference type="SUPFAM" id="SSF100934">
    <property type="entry name" value="Heat shock protein 70kD (HSP70), C-terminal subdomain"/>
    <property type="match status" value="2"/>
</dbReference>
<dbReference type="FunFam" id="3.30.420.40:FF:000171">
    <property type="entry name" value="Heat shock 70 kDa protein 4"/>
    <property type="match status" value="2"/>
</dbReference>
<keyword evidence="15" id="KW-1185">Reference proteome</keyword>
<dbReference type="PROSITE" id="PS01036">
    <property type="entry name" value="HSP70_3"/>
    <property type="match status" value="1"/>
</dbReference>
<feature type="coiled-coil region" evidence="10">
    <location>
        <begin position="31"/>
        <end position="78"/>
    </location>
</feature>
<proteinExistence type="inferred from homology"/>
<dbReference type="CDD" id="cd01657">
    <property type="entry name" value="Ribosomal_L7_archeal_euk"/>
    <property type="match status" value="1"/>
</dbReference>
<dbReference type="PANTHER" id="PTHR45639">
    <property type="entry name" value="HSC70CB, ISOFORM G-RELATED"/>
    <property type="match status" value="1"/>
</dbReference>
<evidence type="ECO:0000256" key="4">
    <source>
        <dbReference type="ARBA" id="ARBA00022490"/>
    </source>
</evidence>
<keyword evidence="5" id="KW-0547">Nucleotide-binding</keyword>
<evidence type="ECO:0000256" key="7">
    <source>
        <dbReference type="ARBA" id="ARBA00022980"/>
    </source>
</evidence>
<keyword evidence="4" id="KW-0963">Cytoplasm</keyword>
<evidence type="ECO:0000256" key="6">
    <source>
        <dbReference type="ARBA" id="ARBA00022840"/>
    </source>
</evidence>
<feature type="compositionally biased region" description="Polar residues" evidence="11">
    <location>
        <begin position="998"/>
        <end position="1009"/>
    </location>
</feature>
<comment type="similarity">
    <text evidence="3">Belongs to the universal ribosomal protein uL30 family.</text>
</comment>
<feature type="domain" description="Large ribosomal subunit protein uL30-like ferredoxin-like fold" evidence="12">
    <location>
        <begin position="94"/>
        <end position="144"/>
    </location>
</feature>